<comment type="subcellular location">
    <subcellularLocation>
        <location evidence="1">Cytoplasm</location>
    </subcellularLocation>
</comment>
<dbReference type="GO" id="GO:0051082">
    <property type="term" value="F:unfolded protein binding"/>
    <property type="evidence" value="ECO:0007669"/>
    <property type="project" value="InterPro"/>
</dbReference>
<comment type="function">
    <text evidence="9">Component of the chaperonin-containing T-complex (TRiC), a molecular chaperone complex that assists the folding of actin, tubulin and other proteins upon ATP hydrolysis. The TRiC complex mediates the folding of WRAP53/TCAB1, thereby regulating telomere maintenance. As part of the TRiC complex may play a role in the assembly of BBSome, a complex involved in ciliogenesis regulating transports vesicles to the cilia.</text>
</comment>
<evidence type="ECO:0000256" key="2">
    <source>
        <dbReference type="ARBA" id="ARBA00008020"/>
    </source>
</evidence>
<evidence type="ECO:0000256" key="8">
    <source>
        <dbReference type="ARBA" id="ARBA00033325"/>
    </source>
</evidence>
<dbReference type="GO" id="GO:0005832">
    <property type="term" value="C:chaperonin-containing T-complex"/>
    <property type="evidence" value="ECO:0007669"/>
    <property type="project" value="UniProtKB-ARBA"/>
</dbReference>
<dbReference type="AlphaFoldDB" id="A0A671NE65"/>
<keyword evidence="3" id="KW-0963">Cytoplasm</keyword>
<dbReference type="SUPFAM" id="SSF48592">
    <property type="entry name" value="GroEL equatorial domain-like"/>
    <property type="match status" value="1"/>
</dbReference>
<proteinExistence type="inferred from homology"/>
<protein>
    <recommendedName>
        <fullName evidence="7">T-complex protein 1 subunit epsilon</fullName>
    </recommendedName>
    <alternativeName>
        <fullName evidence="8">CCT-epsilon</fullName>
    </alternativeName>
</protein>
<keyword evidence="11" id="KW-1185">Reference proteome</keyword>
<dbReference type="InterPro" id="IPR012718">
    <property type="entry name" value="Chap_CCT_epsi"/>
</dbReference>
<dbReference type="PANTHER" id="PTHR11353">
    <property type="entry name" value="CHAPERONIN"/>
    <property type="match status" value="1"/>
</dbReference>
<evidence type="ECO:0000313" key="10">
    <source>
        <dbReference type="Ensembl" id="ENSSANP00000043777.1"/>
    </source>
</evidence>
<dbReference type="InterPro" id="IPR017998">
    <property type="entry name" value="Chaperone_TCP-1"/>
</dbReference>
<keyword evidence="6" id="KW-0143">Chaperone</keyword>
<keyword evidence="5" id="KW-0067">ATP-binding</keyword>
<dbReference type="InterPro" id="IPR027410">
    <property type="entry name" value="TCP-1-like_intermed_sf"/>
</dbReference>
<dbReference type="InterPro" id="IPR027409">
    <property type="entry name" value="GroEL-like_apical_dom_sf"/>
</dbReference>
<evidence type="ECO:0000256" key="6">
    <source>
        <dbReference type="ARBA" id="ARBA00023186"/>
    </source>
</evidence>
<dbReference type="SUPFAM" id="SSF52029">
    <property type="entry name" value="GroEL apical domain-like"/>
    <property type="match status" value="1"/>
</dbReference>
<reference evidence="10" key="2">
    <citation type="submission" date="2025-09" db="UniProtKB">
        <authorList>
            <consortium name="Ensembl"/>
        </authorList>
    </citation>
    <scope>IDENTIFICATION</scope>
</reference>
<evidence type="ECO:0000256" key="3">
    <source>
        <dbReference type="ARBA" id="ARBA00022490"/>
    </source>
</evidence>
<dbReference type="FunFam" id="1.10.560.10:FF:000049">
    <property type="entry name" value="T-complex protein 1 subunitTheta, putative"/>
    <property type="match status" value="1"/>
</dbReference>
<dbReference type="CDD" id="cd03339">
    <property type="entry name" value="TCP1_epsilon"/>
    <property type="match status" value="1"/>
</dbReference>
<accession>A0A671NE65</accession>
<gene>
    <name evidence="10" type="primary">cct5</name>
</gene>
<dbReference type="GO" id="GO:0005524">
    <property type="term" value="F:ATP binding"/>
    <property type="evidence" value="ECO:0007669"/>
    <property type="project" value="UniProtKB-KW"/>
</dbReference>
<dbReference type="GO" id="GO:0140662">
    <property type="term" value="F:ATP-dependent protein folding chaperone"/>
    <property type="evidence" value="ECO:0007669"/>
    <property type="project" value="InterPro"/>
</dbReference>
<dbReference type="InterPro" id="IPR002423">
    <property type="entry name" value="Cpn60/GroEL/TCP-1"/>
</dbReference>
<dbReference type="FunFam" id="3.50.7.10:FF:000003">
    <property type="entry name" value="T-complex protein 1 subunit epsilon"/>
    <property type="match status" value="1"/>
</dbReference>
<dbReference type="Ensembl" id="ENSSANT00000046577.1">
    <property type="protein sequence ID" value="ENSSANP00000043777.1"/>
    <property type="gene ID" value="ENSSANG00000021928.1"/>
</dbReference>
<reference evidence="10" key="1">
    <citation type="submission" date="2025-08" db="UniProtKB">
        <authorList>
            <consortium name="Ensembl"/>
        </authorList>
    </citation>
    <scope>IDENTIFICATION</scope>
</reference>
<dbReference type="Gene3D" id="1.10.560.10">
    <property type="entry name" value="GroEL-like equatorial domain"/>
    <property type="match status" value="1"/>
</dbReference>
<evidence type="ECO:0000313" key="11">
    <source>
        <dbReference type="Proteomes" id="UP000472260"/>
    </source>
</evidence>
<evidence type="ECO:0000256" key="4">
    <source>
        <dbReference type="ARBA" id="ARBA00022741"/>
    </source>
</evidence>
<dbReference type="InterPro" id="IPR027413">
    <property type="entry name" value="GROEL-like_equatorial_sf"/>
</dbReference>
<dbReference type="NCBIfam" id="TIGR02343">
    <property type="entry name" value="chap_CCT_epsi"/>
    <property type="match status" value="1"/>
</dbReference>
<dbReference type="Gene3D" id="3.30.260.10">
    <property type="entry name" value="TCP-1-like chaperonin intermediate domain"/>
    <property type="match status" value="1"/>
</dbReference>
<keyword evidence="4" id="KW-0547">Nucleotide-binding</keyword>
<comment type="similarity">
    <text evidence="2">Belongs to the TCP-1 chaperonin family.</text>
</comment>
<dbReference type="SUPFAM" id="SSF54849">
    <property type="entry name" value="GroEL-intermediate domain like"/>
    <property type="match status" value="1"/>
</dbReference>
<organism evidence="10 11">
    <name type="scientific">Sinocyclocheilus anshuiensis</name>
    <dbReference type="NCBI Taxonomy" id="1608454"/>
    <lineage>
        <taxon>Eukaryota</taxon>
        <taxon>Metazoa</taxon>
        <taxon>Chordata</taxon>
        <taxon>Craniata</taxon>
        <taxon>Vertebrata</taxon>
        <taxon>Euteleostomi</taxon>
        <taxon>Actinopterygii</taxon>
        <taxon>Neopterygii</taxon>
        <taxon>Teleostei</taxon>
        <taxon>Ostariophysi</taxon>
        <taxon>Cypriniformes</taxon>
        <taxon>Cyprinidae</taxon>
        <taxon>Cyprininae</taxon>
        <taxon>Sinocyclocheilus</taxon>
    </lineage>
</organism>
<evidence type="ECO:0000256" key="7">
    <source>
        <dbReference type="ARBA" id="ARBA00024086"/>
    </source>
</evidence>
<evidence type="ECO:0000256" key="1">
    <source>
        <dbReference type="ARBA" id="ARBA00004496"/>
    </source>
</evidence>
<dbReference type="Pfam" id="PF00118">
    <property type="entry name" value="Cpn60_TCP1"/>
    <property type="match status" value="1"/>
</dbReference>
<name>A0A671NE65_9TELE</name>
<dbReference type="Gene3D" id="3.50.7.10">
    <property type="entry name" value="GroEL"/>
    <property type="match status" value="1"/>
</dbReference>
<sequence length="485" mass="53505">MSALGTLAFDEYGRPFIIIKDQDKKSRLTGLEALKSHIMAAKAVANTLKTSLGPNVLAGALLEQAEQLLDRGIHPIRITDGYDQAAKIAIEQLDEIGDSFPVDPNNTEPLIQTAMTTLGSKVINRCHRQMAEIAVNAILTVADMERKDVDFELIKVEGKVGGKLEDTQLIKGVIVDKEFSHPQMPKVCDTKIAILTCPFEPPKPKTKHKLDVTSVEDYKALQKYEKEKFEEMIRQVKENGANLAICQWGFDDEANHLLLQNELPAIRWVGGPEIELIAIATGGRIVPRFCELTPEKLGTAGLVKEICFGTTKDRMLVIEECKNSRAVTIFIRGGNKMIIEEAKRALHDALCVIRNLVRDNRIVYGGGASEISCALAVNQAADKCPSLEQYAMRAFADALEVIPMALAENSGLNPIQTMTEVRARQVKENNPALGIDCLHLSTNDMKQQHVIETLIGKKQQISLATQVVKMILKIDDIRGPGEPED</sequence>
<dbReference type="Proteomes" id="UP000472260">
    <property type="component" value="Unassembled WGS sequence"/>
</dbReference>
<evidence type="ECO:0000256" key="5">
    <source>
        <dbReference type="ARBA" id="ARBA00022840"/>
    </source>
</evidence>
<evidence type="ECO:0000256" key="9">
    <source>
        <dbReference type="ARBA" id="ARBA00093360"/>
    </source>
</evidence>